<feature type="transmembrane region" description="Helical" evidence="6">
    <location>
        <begin position="20"/>
        <end position="41"/>
    </location>
</feature>
<feature type="domain" description="RDD" evidence="7">
    <location>
        <begin position="14"/>
        <end position="134"/>
    </location>
</feature>
<comment type="subcellular location">
    <subcellularLocation>
        <location evidence="1">Cell membrane</location>
        <topology evidence="1">Multi-pass membrane protein</topology>
    </subcellularLocation>
</comment>
<dbReference type="PANTHER" id="PTHR36115:SF6">
    <property type="entry name" value="PROLINE-RICH ANTIGEN HOMOLOG"/>
    <property type="match status" value="1"/>
</dbReference>
<evidence type="ECO:0000256" key="3">
    <source>
        <dbReference type="ARBA" id="ARBA00022692"/>
    </source>
</evidence>
<dbReference type="InterPro" id="IPR051791">
    <property type="entry name" value="Pra-immunoreactive"/>
</dbReference>
<evidence type="ECO:0000256" key="5">
    <source>
        <dbReference type="ARBA" id="ARBA00023136"/>
    </source>
</evidence>
<reference evidence="8" key="1">
    <citation type="submission" date="2016-04" db="EMBL/GenBank/DDBJ databases">
        <authorList>
            <person name="Evans L.H."/>
            <person name="Alamgir A."/>
            <person name="Owens N."/>
            <person name="Weber N.D."/>
            <person name="Virtaneva K."/>
            <person name="Barbian K."/>
            <person name="Babar A."/>
            <person name="Rosenke K."/>
        </authorList>
    </citation>
    <scope>NUCLEOTIDE SEQUENCE</scope>
    <source>
        <strain evidence="8">Nono1</strain>
    </source>
</reference>
<evidence type="ECO:0000259" key="7">
    <source>
        <dbReference type="Pfam" id="PF06271"/>
    </source>
</evidence>
<dbReference type="GO" id="GO:0005886">
    <property type="term" value="C:plasma membrane"/>
    <property type="evidence" value="ECO:0007669"/>
    <property type="project" value="UniProtKB-SubCell"/>
</dbReference>
<dbReference type="InterPro" id="IPR010432">
    <property type="entry name" value="RDD"/>
</dbReference>
<keyword evidence="3 6" id="KW-0812">Transmembrane</keyword>
<evidence type="ECO:0000256" key="4">
    <source>
        <dbReference type="ARBA" id="ARBA00022989"/>
    </source>
</evidence>
<evidence type="ECO:0000313" key="8">
    <source>
        <dbReference type="EMBL" id="SBO92019.1"/>
    </source>
</evidence>
<gene>
    <name evidence="8" type="ORF">BN4615_P1533</name>
</gene>
<keyword evidence="2" id="KW-1003">Cell membrane</keyword>
<evidence type="ECO:0000256" key="2">
    <source>
        <dbReference type="ARBA" id="ARBA00022475"/>
    </source>
</evidence>
<keyword evidence="5 6" id="KW-0472">Membrane</keyword>
<dbReference type="EMBL" id="LT559118">
    <property type="protein sequence ID" value="SBO92019.1"/>
    <property type="molecule type" value="Genomic_DNA"/>
</dbReference>
<protein>
    <recommendedName>
        <fullName evidence="7">RDD domain-containing protein</fullName>
    </recommendedName>
</protein>
<keyword evidence="4 6" id="KW-1133">Transmembrane helix</keyword>
<organism evidence="8">
    <name type="scientific">Nonomuraea gerenzanensis</name>
    <dbReference type="NCBI Taxonomy" id="93944"/>
    <lineage>
        <taxon>Bacteria</taxon>
        <taxon>Bacillati</taxon>
        <taxon>Actinomycetota</taxon>
        <taxon>Actinomycetes</taxon>
        <taxon>Streptosporangiales</taxon>
        <taxon>Streptosporangiaceae</taxon>
        <taxon>Nonomuraea</taxon>
    </lineage>
</organism>
<dbReference type="PANTHER" id="PTHR36115">
    <property type="entry name" value="PROLINE-RICH ANTIGEN HOMOLOG-RELATED"/>
    <property type="match status" value="1"/>
</dbReference>
<dbReference type="AlphaFoldDB" id="A0A1M4DZN2"/>
<name>A0A1M4DZN2_9ACTN</name>
<feature type="transmembrane region" description="Helical" evidence="6">
    <location>
        <begin position="97"/>
        <end position="121"/>
    </location>
</feature>
<proteinExistence type="predicted"/>
<evidence type="ECO:0000256" key="6">
    <source>
        <dbReference type="SAM" id="Phobius"/>
    </source>
</evidence>
<sequence>MTDTAPHVDHRVIAPRFTRFGAWLLDILVCAMLVSGAQWVSPFFWDEPANMVLAFVYLWAAHACFRRTLGKWVVGIKVVGRGTGRPPSPWAAAVRSLWVFLPLIPVVGQFLAVADWLWAFFDGEKRCLHDRLAGTVVVNAKD</sequence>
<accession>A0A1M4DZN2</accession>
<dbReference type="Pfam" id="PF06271">
    <property type="entry name" value="RDD"/>
    <property type="match status" value="1"/>
</dbReference>
<evidence type="ECO:0000256" key="1">
    <source>
        <dbReference type="ARBA" id="ARBA00004651"/>
    </source>
</evidence>
<dbReference type="RefSeq" id="WP_225271339.1">
    <property type="nucleotide sequence ID" value="NZ_CP084058.1"/>
</dbReference>